<feature type="compositionally biased region" description="Basic and acidic residues" evidence="6">
    <location>
        <begin position="586"/>
        <end position="595"/>
    </location>
</feature>
<dbReference type="SUPFAM" id="SSF69593">
    <property type="entry name" value="Glycerol-3-phosphate (1)-acyltransferase"/>
    <property type="match status" value="1"/>
</dbReference>
<dbReference type="CDD" id="cd07993">
    <property type="entry name" value="LPLAT_DHAPAT-like"/>
    <property type="match status" value="1"/>
</dbReference>
<dbReference type="GO" id="GO:0006631">
    <property type="term" value="P:fatty acid metabolic process"/>
    <property type="evidence" value="ECO:0007669"/>
    <property type="project" value="TreeGrafter"/>
</dbReference>
<name>A0AAE0EZC4_9CHLO</name>
<dbReference type="PANTHER" id="PTHR12563">
    <property type="entry name" value="GLYCEROL-3-PHOSPHATE ACYLTRANSFERASE"/>
    <property type="match status" value="1"/>
</dbReference>
<evidence type="ECO:0000256" key="1">
    <source>
        <dbReference type="ARBA" id="ARBA00004184"/>
    </source>
</evidence>
<dbReference type="Pfam" id="PF01553">
    <property type="entry name" value="Acyltransferase"/>
    <property type="match status" value="1"/>
</dbReference>
<evidence type="ECO:0000256" key="4">
    <source>
        <dbReference type="ARBA" id="ARBA00023136"/>
    </source>
</evidence>
<dbReference type="InterPro" id="IPR041728">
    <property type="entry name" value="GPAT/DHAPAT_LPLAT"/>
</dbReference>
<keyword evidence="9" id="KW-1185">Reference proteome</keyword>
<dbReference type="PANTHER" id="PTHR12563:SF17">
    <property type="entry name" value="DIHYDROXYACETONE PHOSPHATE ACYLTRANSFERASE"/>
    <property type="match status" value="1"/>
</dbReference>
<feature type="region of interest" description="Disordered" evidence="6">
    <location>
        <begin position="887"/>
        <end position="921"/>
    </location>
</feature>
<accession>A0AAE0EZC4</accession>
<feature type="compositionally biased region" description="Polar residues" evidence="6">
    <location>
        <begin position="562"/>
        <end position="578"/>
    </location>
</feature>
<dbReference type="InterPro" id="IPR002123">
    <property type="entry name" value="Plipid/glycerol_acylTrfase"/>
</dbReference>
<sequence length="1028" mass="109288">MATITSRDRSHQREQRPSHRHSQPRKSASADDLLGGTPQGFIKLRRENSIPPEYGRPRPRSMPRSPLDLVAAICTPVKIVARRVIPDVCWALTAYAGVKHRHHTAKEVIPEVLQSARVQDAILEHARESGCGKEGSEKHALKLGQNMVADLQIHVLRFLGWIFSHVWHRFYSSEVYVDSEGLERVREMAPNHILVYVPTHKSHLDYLLLSYVLFSQNIPVPHIAAGDNLNLPIVGSVLRGGGAFFIRRKLGGMTDSALYKALLAEYVTTTVRNENSLEFFIEGGRSRDGKVGQPRLGLLSLVVDAALDEELSHPVALVPISVSYDCALEIGAYVSEQRGATKKKETFFGFVNATVNAFRRTYGRVWVSFAAPIEVSNYMSLEPRSPISTPGESNASSRIWRRDLVETLGEETSQRLRRATVITNTALIAAVLSFNLKCNSGRQHHQGSGDPDGGMDGGAMSLEDVEDWAGWLGGVLTRRGARVALGPGGKALEEGVASGIELLADRKCISMERINNTVSSVSLNACPEARLQMQYYVNHLLTWLVADGLVVCAFMHAARATQATPSSPTVSRSASGSAQVDAFGDPSERRGRRSMEPTPGSGTPVTASAHSGRPPAGPSRPTATEAKKEAGAGTRGSSGIAGGGGWGAWFGLSNPNAAALPEGEVSPPGGQRDIIAAGGLVCSREELAAALQWVAQLLRTELTALLGPTEATWIALKEAAGRLESEHAIVPIGHGGGRLRAVRDNAVWKQAEFGSALLAPVLATYALTVEALRSYSETSALNDTPPGGNLGGGAGGANGGSCNSSAGGVNGGKETASISHVDTIVGQVMRLACRPAGNGGVPLGDIEDGCTRHPVTCAALALPSIQVVKGALQDLDRLGIWDAAKGTLATSSPPRDSRSASSSGNGSPDMPSKPAARTDRKSTADIVRACSFAIPSIDSVQSMQQLVALEQEEDRLRSDLEPKHGLSSMVSKALDSSTGISSVDVTVGLRSEAASMAAVLEDRNEGSVNGSRYANLIELEQRIESYLL</sequence>
<feature type="compositionally biased region" description="Low complexity" evidence="6">
    <location>
        <begin position="891"/>
        <end position="909"/>
    </location>
</feature>
<comment type="similarity">
    <text evidence="2">Belongs to the GPAT/DAPAT family.</text>
</comment>
<evidence type="ECO:0000259" key="7">
    <source>
        <dbReference type="SMART" id="SM00563"/>
    </source>
</evidence>
<organism evidence="8 9">
    <name type="scientific">Cymbomonas tetramitiformis</name>
    <dbReference type="NCBI Taxonomy" id="36881"/>
    <lineage>
        <taxon>Eukaryota</taxon>
        <taxon>Viridiplantae</taxon>
        <taxon>Chlorophyta</taxon>
        <taxon>Pyramimonadophyceae</taxon>
        <taxon>Pyramimonadales</taxon>
        <taxon>Pyramimonadaceae</taxon>
        <taxon>Cymbomonas</taxon>
    </lineage>
</organism>
<feature type="region of interest" description="Disordered" evidence="6">
    <location>
        <begin position="1"/>
        <end position="62"/>
    </location>
</feature>
<feature type="region of interest" description="Disordered" evidence="6">
    <location>
        <begin position="562"/>
        <end position="640"/>
    </location>
</feature>
<keyword evidence="3" id="KW-0808">Transferase</keyword>
<evidence type="ECO:0000256" key="6">
    <source>
        <dbReference type="SAM" id="MobiDB-lite"/>
    </source>
</evidence>
<dbReference type="SMART" id="SM00563">
    <property type="entry name" value="PlsC"/>
    <property type="match status" value="1"/>
</dbReference>
<dbReference type="GO" id="GO:0006072">
    <property type="term" value="P:glycerol-3-phosphate metabolic process"/>
    <property type="evidence" value="ECO:0007669"/>
    <property type="project" value="TreeGrafter"/>
</dbReference>
<dbReference type="GO" id="GO:0019432">
    <property type="term" value="P:triglyceride biosynthetic process"/>
    <property type="evidence" value="ECO:0007669"/>
    <property type="project" value="TreeGrafter"/>
</dbReference>
<gene>
    <name evidence="8" type="ORF">CYMTET_45779</name>
</gene>
<dbReference type="GO" id="GO:0031966">
    <property type="term" value="C:mitochondrial membrane"/>
    <property type="evidence" value="ECO:0007669"/>
    <property type="project" value="TreeGrafter"/>
</dbReference>
<keyword evidence="5" id="KW-0012">Acyltransferase</keyword>
<dbReference type="InterPro" id="IPR022284">
    <property type="entry name" value="GPAT/DHAPAT"/>
</dbReference>
<dbReference type="EMBL" id="LGRX02031643">
    <property type="protein sequence ID" value="KAK3244615.1"/>
    <property type="molecule type" value="Genomic_DNA"/>
</dbReference>
<evidence type="ECO:0000313" key="9">
    <source>
        <dbReference type="Proteomes" id="UP001190700"/>
    </source>
</evidence>
<dbReference type="GO" id="GO:0012505">
    <property type="term" value="C:endomembrane system"/>
    <property type="evidence" value="ECO:0007669"/>
    <property type="project" value="UniProtKB-SubCell"/>
</dbReference>
<dbReference type="GO" id="GO:0004366">
    <property type="term" value="F:glycerol-3-phosphate O-acyltransferase activity"/>
    <property type="evidence" value="ECO:0007669"/>
    <property type="project" value="TreeGrafter"/>
</dbReference>
<feature type="domain" description="Phospholipid/glycerol acyltransferase" evidence="7">
    <location>
        <begin position="194"/>
        <end position="325"/>
    </location>
</feature>
<dbReference type="GO" id="GO:0008654">
    <property type="term" value="P:phospholipid biosynthetic process"/>
    <property type="evidence" value="ECO:0007669"/>
    <property type="project" value="TreeGrafter"/>
</dbReference>
<evidence type="ECO:0000313" key="8">
    <source>
        <dbReference type="EMBL" id="KAK3244615.1"/>
    </source>
</evidence>
<evidence type="ECO:0000256" key="2">
    <source>
        <dbReference type="ARBA" id="ARBA00007937"/>
    </source>
</evidence>
<reference evidence="8 9" key="1">
    <citation type="journal article" date="2015" name="Genome Biol. Evol.">
        <title>Comparative Genomics of a Bacterivorous Green Alga Reveals Evolutionary Causalities and Consequences of Phago-Mixotrophic Mode of Nutrition.</title>
        <authorList>
            <person name="Burns J.A."/>
            <person name="Paasch A."/>
            <person name="Narechania A."/>
            <person name="Kim E."/>
        </authorList>
    </citation>
    <scope>NUCLEOTIDE SEQUENCE [LARGE SCALE GENOMIC DNA]</scope>
    <source>
        <strain evidence="8 9">PLY_AMNH</strain>
    </source>
</reference>
<protein>
    <recommendedName>
        <fullName evidence="7">Phospholipid/glycerol acyltransferase domain-containing protein</fullName>
    </recommendedName>
</protein>
<proteinExistence type="inferred from homology"/>
<dbReference type="InterPro" id="IPR045520">
    <property type="entry name" value="GPAT/DHAPAT_C"/>
</dbReference>
<evidence type="ECO:0000256" key="3">
    <source>
        <dbReference type="ARBA" id="ARBA00022679"/>
    </source>
</evidence>
<comment type="caution">
    <text evidence="8">The sequence shown here is derived from an EMBL/GenBank/DDBJ whole genome shotgun (WGS) entry which is preliminary data.</text>
</comment>
<keyword evidence="4" id="KW-0472">Membrane</keyword>
<feature type="compositionally biased region" description="Basic and acidic residues" evidence="6">
    <location>
        <begin position="1"/>
        <end position="17"/>
    </location>
</feature>
<dbReference type="Proteomes" id="UP001190700">
    <property type="component" value="Unassembled WGS sequence"/>
</dbReference>
<evidence type="ECO:0000256" key="5">
    <source>
        <dbReference type="ARBA" id="ARBA00023315"/>
    </source>
</evidence>
<dbReference type="AlphaFoldDB" id="A0AAE0EZC4"/>
<comment type="subcellular location">
    <subcellularLocation>
        <location evidence="1">Endomembrane system</location>
        <topology evidence="1">Peripheral membrane protein</topology>
    </subcellularLocation>
</comment>
<feature type="compositionally biased region" description="Polar residues" evidence="6">
    <location>
        <begin position="600"/>
        <end position="609"/>
    </location>
</feature>
<dbReference type="Pfam" id="PF19277">
    <property type="entry name" value="GPAT_C"/>
    <property type="match status" value="1"/>
</dbReference>